<dbReference type="PROSITE" id="PS51077">
    <property type="entry name" value="HTH_ICLR"/>
    <property type="match status" value="1"/>
</dbReference>
<proteinExistence type="predicted"/>
<dbReference type="InterPro" id="IPR036388">
    <property type="entry name" value="WH-like_DNA-bd_sf"/>
</dbReference>
<dbReference type="KEGG" id="rtu:PR017_22995"/>
<dbReference type="GO" id="GO:0045892">
    <property type="term" value="P:negative regulation of DNA-templated transcription"/>
    <property type="evidence" value="ECO:0007669"/>
    <property type="project" value="TreeGrafter"/>
</dbReference>
<evidence type="ECO:0000259" key="4">
    <source>
        <dbReference type="PROSITE" id="PS51077"/>
    </source>
</evidence>
<dbReference type="InterPro" id="IPR029016">
    <property type="entry name" value="GAF-like_dom_sf"/>
</dbReference>
<keyword evidence="2" id="KW-0238">DNA-binding</keyword>
<name>A0AAF1KT00_9HYPH</name>
<evidence type="ECO:0000256" key="3">
    <source>
        <dbReference type="ARBA" id="ARBA00023163"/>
    </source>
</evidence>
<dbReference type="RefSeq" id="WP_111221645.1">
    <property type="nucleotide sequence ID" value="NZ_CP117257.1"/>
</dbReference>
<keyword evidence="7" id="KW-1185">Reference proteome</keyword>
<reference evidence="7" key="2">
    <citation type="journal article" date="2023" name="MicrobiologyOpen">
        <title>Genomics of the tumorigenes clade of the family Rhizobiaceae and description of Rhizobium rhododendri sp. nov.</title>
        <authorList>
            <person name="Kuzmanovic N."/>
            <person name="diCenzo G.C."/>
            <person name="Bunk B."/>
            <person name="Sproeer C."/>
            <person name="Fruehling A."/>
            <person name="Neumann-Schaal M."/>
            <person name="Overmann J."/>
            <person name="Smalla K."/>
        </authorList>
    </citation>
    <scope>NUCLEOTIDE SEQUENCE [LARGE SCALE GENOMIC DNA]</scope>
    <source>
        <strain evidence="7">1078</strain>
        <plasmid evidence="7">pTi1078</plasmid>
    </source>
</reference>
<dbReference type="GO" id="GO:0003700">
    <property type="term" value="F:DNA-binding transcription factor activity"/>
    <property type="evidence" value="ECO:0007669"/>
    <property type="project" value="TreeGrafter"/>
</dbReference>
<evidence type="ECO:0000259" key="5">
    <source>
        <dbReference type="PROSITE" id="PS51078"/>
    </source>
</evidence>
<dbReference type="InterPro" id="IPR005471">
    <property type="entry name" value="Tscrpt_reg_IclR_N"/>
</dbReference>
<dbReference type="SUPFAM" id="SSF46785">
    <property type="entry name" value="Winged helix' DNA-binding domain"/>
    <property type="match status" value="1"/>
</dbReference>
<dbReference type="EMBL" id="CP117257">
    <property type="protein sequence ID" value="WFR98228.1"/>
    <property type="molecule type" value="Genomic_DNA"/>
</dbReference>
<dbReference type="SUPFAM" id="SSF55781">
    <property type="entry name" value="GAF domain-like"/>
    <property type="match status" value="1"/>
</dbReference>
<keyword evidence="6" id="KW-0614">Plasmid</keyword>
<dbReference type="Gene3D" id="3.30.450.40">
    <property type="match status" value="1"/>
</dbReference>
<reference evidence="6 7" key="1">
    <citation type="journal article" date="2018" name="Sci. Rep.">
        <title>Rhizobium tumorigenes sp. nov., a novel plant tumorigenic bacterium isolated from cane gall tumors on thornless blackberry.</title>
        <authorList>
            <person name="Kuzmanovi N."/>
            <person name="Smalla K."/>
            <person name="Gronow S."/>
            <person name="PuBawska J."/>
        </authorList>
    </citation>
    <scope>NUCLEOTIDE SEQUENCE [LARGE SCALE GENOMIC DNA]</scope>
    <source>
        <strain evidence="6 7">1078</strain>
    </source>
</reference>
<keyword evidence="3" id="KW-0804">Transcription</keyword>
<protein>
    <submittedName>
        <fullName evidence="6">IclR family transcriptional regulator</fullName>
    </submittedName>
</protein>
<dbReference type="InterPro" id="IPR036390">
    <property type="entry name" value="WH_DNA-bd_sf"/>
</dbReference>
<evidence type="ECO:0000256" key="1">
    <source>
        <dbReference type="ARBA" id="ARBA00023015"/>
    </source>
</evidence>
<dbReference type="InterPro" id="IPR050707">
    <property type="entry name" value="HTH_MetabolicPath_Reg"/>
</dbReference>
<dbReference type="AlphaFoldDB" id="A0AAF1KT00"/>
<feature type="domain" description="HTH iclR-type" evidence="4">
    <location>
        <begin position="9"/>
        <end position="72"/>
    </location>
</feature>
<dbReference type="Pfam" id="PF01614">
    <property type="entry name" value="IclR_C"/>
    <property type="match status" value="1"/>
</dbReference>
<dbReference type="PANTHER" id="PTHR30136">
    <property type="entry name" value="HELIX-TURN-HELIX TRANSCRIPTIONAL REGULATOR, ICLR FAMILY"/>
    <property type="match status" value="1"/>
</dbReference>
<dbReference type="Proteomes" id="UP000249499">
    <property type="component" value="Plasmid pTi1078"/>
</dbReference>
<geneLocation type="plasmid" evidence="6 7">
    <name>pTi1078</name>
</geneLocation>
<dbReference type="SMART" id="SM00346">
    <property type="entry name" value="HTH_ICLR"/>
    <property type="match status" value="1"/>
</dbReference>
<evidence type="ECO:0000256" key="2">
    <source>
        <dbReference type="ARBA" id="ARBA00023125"/>
    </source>
</evidence>
<evidence type="ECO:0000313" key="7">
    <source>
        <dbReference type="Proteomes" id="UP000249499"/>
    </source>
</evidence>
<evidence type="ECO:0000313" key="6">
    <source>
        <dbReference type="EMBL" id="WFR98228.1"/>
    </source>
</evidence>
<feature type="domain" description="IclR-ED" evidence="5">
    <location>
        <begin position="73"/>
        <end position="255"/>
    </location>
</feature>
<gene>
    <name evidence="6" type="ORF">PR017_22995</name>
</gene>
<dbReference type="GO" id="GO:0003677">
    <property type="term" value="F:DNA binding"/>
    <property type="evidence" value="ECO:0007669"/>
    <property type="project" value="UniProtKB-KW"/>
</dbReference>
<sequence length="255" mass="27306">MSEKSVEGAQVIGKSIALLKFISAAGSDGAKVKDIAAALNMSVPTIYRLARAFEKNGWLERLDHKMSLRLGIELFALGVKAADAAGIRSIARPALVRISEEVGATVFLMCRNDHHVIVVDRVWAGQNFPTLTDNVGSMVPMGVGAASIAIMSILEQSNVEALTCANEPSYERYDLTRALIAATVSEAKERGYAETQSTLIAGLSALSIPVRNFNGLSTTALSVNLPTDLLTASRRAHIIELLKAEVDSIEKIVRS</sequence>
<accession>A0AAF1KT00</accession>
<keyword evidence="1" id="KW-0805">Transcription regulation</keyword>
<dbReference type="PROSITE" id="PS51078">
    <property type="entry name" value="ICLR_ED"/>
    <property type="match status" value="1"/>
</dbReference>
<dbReference type="PANTHER" id="PTHR30136:SF39">
    <property type="entry name" value="TRANSCRIPTIONAL REGULATORY PROTEIN"/>
    <property type="match status" value="1"/>
</dbReference>
<dbReference type="Pfam" id="PF09339">
    <property type="entry name" value="HTH_IclR"/>
    <property type="match status" value="1"/>
</dbReference>
<dbReference type="InterPro" id="IPR014757">
    <property type="entry name" value="Tscrpt_reg_IclR_C"/>
</dbReference>
<organism evidence="6 7">
    <name type="scientific">Rhizobium tumorigenes</name>
    <dbReference type="NCBI Taxonomy" id="2041385"/>
    <lineage>
        <taxon>Bacteria</taxon>
        <taxon>Pseudomonadati</taxon>
        <taxon>Pseudomonadota</taxon>
        <taxon>Alphaproteobacteria</taxon>
        <taxon>Hyphomicrobiales</taxon>
        <taxon>Rhizobiaceae</taxon>
        <taxon>Rhizobium/Agrobacterium group</taxon>
        <taxon>Rhizobium</taxon>
    </lineage>
</organism>
<dbReference type="Gene3D" id="1.10.10.10">
    <property type="entry name" value="Winged helix-like DNA-binding domain superfamily/Winged helix DNA-binding domain"/>
    <property type="match status" value="1"/>
</dbReference>